<dbReference type="SUPFAM" id="SSF55811">
    <property type="entry name" value="Nudix"/>
    <property type="match status" value="1"/>
</dbReference>
<dbReference type="Pfam" id="PF00293">
    <property type="entry name" value="NUDIX"/>
    <property type="match status" value="1"/>
</dbReference>
<dbReference type="Gene3D" id="3.90.79.10">
    <property type="entry name" value="Nucleoside Triphosphate Pyrophosphohydrolase"/>
    <property type="match status" value="1"/>
</dbReference>
<dbReference type="InterPro" id="IPR033650">
    <property type="entry name" value="Ribosomal_mL46_NUDIX"/>
</dbReference>
<proteinExistence type="predicted"/>
<name>A0A8H5F5K6_9AGAR</name>
<dbReference type="OrthoDB" id="414075at2759"/>
<dbReference type="GO" id="GO:0003735">
    <property type="term" value="F:structural constituent of ribosome"/>
    <property type="evidence" value="ECO:0007669"/>
    <property type="project" value="InterPro"/>
</dbReference>
<sequence length="293" mass="32961">MLSRHVLKRAVGCSNAPARRAFATEVVPPAASPPAPTPPRSKKADKARISTAIILNRSPIITKSQTPFETAFYSYQARIRRALSNPFPHDFYFKQGSLLQTRFNMEERTREKQAFGPSFLPPEEVDAAKAEADKAAVEQLAQQEGEGEELAPRTHEADLKNDVKSLDRQGQRNLYLLLLAEENGKQVWRFPQGGVEKGDLLHQAAQKDLFAECGDHMDTWIVGRKPIGIYKPSPATPEEPQNNVFFFKGHIMAGQVRVDGKSIKDFAWLTKEEVGEKVEKDYWEVVKDILSDF</sequence>
<organism evidence="1 2">
    <name type="scientific">Ephemerocybe angulata</name>
    <dbReference type="NCBI Taxonomy" id="980116"/>
    <lineage>
        <taxon>Eukaryota</taxon>
        <taxon>Fungi</taxon>
        <taxon>Dikarya</taxon>
        <taxon>Basidiomycota</taxon>
        <taxon>Agaricomycotina</taxon>
        <taxon>Agaricomycetes</taxon>
        <taxon>Agaricomycetidae</taxon>
        <taxon>Agaricales</taxon>
        <taxon>Agaricineae</taxon>
        <taxon>Psathyrellaceae</taxon>
        <taxon>Ephemerocybe</taxon>
    </lineage>
</organism>
<keyword evidence="2" id="KW-1185">Reference proteome</keyword>
<evidence type="ECO:0000313" key="2">
    <source>
        <dbReference type="Proteomes" id="UP000541558"/>
    </source>
</evidence>
<dbReference type="PANTHER" id="PTHR13124">
    <property type="entry name" value="39S RIBOSOMAL PROTEIN L46, MITOCHONDRIAL PRECURSOR-RELATED"/>
    <property type="match status" value="1"/>
</dbReference>
<dbReference type="Proteomes" id="UP000541558">
    <property type="component" value="Unassembled WGS sequence"/>
</dbReference>
<dbReference type="CDD" id="cd04661">
    <property type="entry name" value="NUDIX_MRP_L46"/>
    <property type="match status" value="1"/>
</dbReference>
<dbReference type="InterPro" id="IPR021757">
    <property type="entry name" value="Ribosomal_mL46_N"/>
</dbReference>
<protein>
    <submittedName>
        <fullName evidence="1">Uncharacterized protein</fullName>
    </submittedName>
</protein>
<dbReference type="PANTHER" id="PTHR13124:SF12">
    <property type="entry name" value="LARGE RIBOSOMAL SUBUNIT PROTEIN ML46"/>
    <property type="match status" value="1"/>
</dbReference>
<dbReference type="InterPro" id="IPR000086">
    <property type="entry name" value="NUDIX_hydrolase_dom"/>
</dbReference>
<dbReference type="Pfam" id="PF11788">
    <property type="entry name" value="MRP-L46"/>
    <property type="match status" value="1"/>
</dbReference>
<reference evidence="1 2" key="1">
    <citation type="journal article" date="2020" name="ISME J.">
        <title>Uncovering the hidden diversity of litter-decomposition mechanisms in mushroom-forming fungi.</title>
        <authorList>
            <person name="Floudas D."/>
            <person name="Bentzer J."/>
            <person name="Ahren D."/>
            <person name="Johansson T."/>
            <person name="Persson P."/>
            <person name="Tunlid A."/>
        </authorList>
    </citation>
    <scope>NUCLEOTIDE SEQUENCE [LARGE SCALE GENOMIC DNA]</scope>
    <source>
        <strain evidence="1 2">CBS 175.51</strain>
    </source>
</reference>
<comment type="caution">
    <text evidence="1">The sequence shown here is derived from an EMBL/GenBank/DDBJ whole genome shotgun (WGS) entry which is preliminary data.</text>
</comment>
<dbReference type="EMBL" id="JAACJK010000164">
    <property type="protein sequence ID" value="KAF5324491.1"/>
    <property type="molecule type" value="Genomic_DNA"/>
</dbReference>
<evidence type="ECO:0000313" key="1">
    <source>
        <dbReference type="EMBL" id="KAF5324491.1"/>
    </source>
</evidence>
<dbReference type="InterPro" id="IPR015797">
    <property type="entry name" value="NUDIX_hydrolase-like_dom_sf"/>
</dbReference>
<gene>
    <name evidence="1" type="ORF">D9611_004480</name>
</gene>
<dbReference type="GO" id="GO:0005762">
    <property type="term" value="C:mitochondrial large ribosomal subunit"/>
    <property type="evidence" value="ECO:0007669"/>
    <property type="project" value="TreeGrafter"/>
</dbReference>
<accession>A0A8H5F5K6</accession>
<dbReference type="InterPro" id="IPR040008">
    <property type="entry name" value="Ribosomal_mL46"/>
</dbReference>